<keyword evidence="2" id="KW-1133">Transmembrane helix</keyword>
<name>A0A7T7KJM4_9HYPH</name>
<feature type="transmembrane region" description="Helical" evidence="2">
    <location>
        <begin position="6"/>
        <end position="26"/>
    </location>
</feature>
<feature type="compositionally biased region" description="Basic and acidic residues" evidence="1">
    <location>
        <begin position="39"/>
        <end position="55"/>
    </location>
</feature>
<evidence type="ECO:0000256" key="1">
    <source>
        <dbReference type="SAM" id="MobiDB-lite"/>
    </source>
</evidence>
<accession>A0A7T7KJM4</accession>
<protein>
    <submittedName>
        <fullName evidence="3">Uncharacterized protein</fullName>
    </submittedName>
</protein>
<keyword evidence="2" id="KW-0472">Membrane</keyword>
<evidence type="ECO:0000313" key="3">
    <source>
        <dbReference type="EMBL" id="QQM28802.1"/>
    </source>
</evidence>
<evidence type="ECO:0000313" key="4">
    <source>
        <dbReference type="Proteomes" id="UP000596083"/>
    </source>
</evidence>
<feature type="region of interest" description="Disordered" evidence="1">
    <location>
        <begin position="39"/>
        <end position="72"/>
    </location>
</feature>
<keyword evidence="2" id="KW-0812">Transmembrane</keyword>
<dbReference type="EMBL" id="CP066786">
    <property type="protein sequence ID" value="QQM28802.1"/>
    <property type="molecule type" value="Genomic_DNA"/>
</dbReference>
<dbReference type="KEGG" id="mlut:JET14_10540"/>
<reference evidence="3 4" key="1">
    <citation type="submission" date="2020-12" db="EMBL/GenBank/DDBJ databases">
        <authorList>
            <person name="Zheng R.K."/>
            <person name="Sun C.M."/>
        </authorList>
    </citation>
    <scope>NUCLEOTIDE SEQUENCE [LARGE SCALE GENOMIC DNA]</scope>
    <source>
        <strain evidence="3 4">ZRK001</strain>
    </source>
</reference>
<sequence>MSLSAILWFFAVAIGPVLLGGAIAYGKYRERRYSSREQAESRASVERLYQEKGDEPESASPEPDRHHRKVNS</sequence>
<evidence type="ECO:0000256" key="2">
    <source>
        <dbReference type="SAM" id="Phobius"/>
    </source>
</evidence>
<proteinExistence type="predicted"/>
<organism evidence="3 4">
    <name type="scientific">Martelella lutilitoris</name>
    <dbReference type="NCBI Taxonomy" id="2583532"/>
    <lineage>
        <taxon>Bacteria</taxon>
        <taxon>Pseudomonadati</taxon>
        <taxon>Pseudomonadota</taxon>
        <taxon>Alphaproteobacteria</taxon>
        <taxon>Hyphomicrobiales</taxon>
        <taxon>Aurantimonadaceae</taxon>
        <taxon>Martelella</taxon>
    </lineage>
</organism>
<gene>
    <name evidence="3" type="ORF">JET14_10540</name>
</gene>
<dbReference type="RefSeq" id="WP_200333407.1">
    <property type="nucleotide sequence ID" value="NZ_CP066786.1"/>
</dbReference>
<dbReference type="AlphaFoldDB" id="A0A7T7KJM4"/>
<dbReference type="Proteomes" id="UP000596083">
    <property type="component" value="Chromosome"/>
</dbReference>